<proteinExistence type="predicted"/>
<keyword evidence="3" id="KW-1185">Reference proteome</keyword>
<sequence>MPDTHTCSCCGKTLPADNLAWNFAWPDEIADLSKAERKRTLTFSSDAFLVSQNHGAAIRVILPIGLADGRTSTLGVWLGLAREDAQRVNDAARKGGDDWIGFTFGGNLLNEVRPWDTFFAEVTVTALENWGVPRVTASTSPVVQRLLTEPQPVEEYLRERIHDSAPEPRLREPKRPWWKLRRSE</sequence>
<protein>
    <submittedName>
        <fullName evidence="2">DUF2199 domain-containing protein</fullName>
    </submittedName>
</protein>
<dbReference type="Pfam" id="PF09965">
    <property type="entry name" value="DUF2199"/>
    <property type="match status" value="1"/>
</dbReference>
<reference evidence="2 3" key="1">
    <citation type="journal article" date="2015" name="Int. J. Syst. Evol. Microbiol.">
        <title>Amycolatopsis rhabdoformis sp. nov., an actinomycete isolated from a tropical forest soil.</title>
        <authorList>
            <person name="Souza W.R."/>
            <person name="Silva R.E."/>
            <person name="Goodfellow M."/>
            <person name="Busarakam K."/>
            <person name="Figueiro F.S."/>
            <person name="Ferreira D."/>
            <person name="Rodrigues-Filho E."/>
            <person name="Moraes L.A.B."/>
            <person name="Zucchi T.D."/>
        </authorList>
    </citation>
    <scope>NUCLEOTIDE SEQUENCE [LARGE SCALE GENOMIC DNA]</scope>
    <source>
        <strain evidence="2 3">NCIMB 14900</strain>
    </source>
</reference>
<evidence type="ECO:0000256" key="1">
    <source>
        <dbReference type="SAM" id="MobiDB-lite"/>
    </source>
</evidence>
<dbReference type="InterPro" id="IPR018697">
    <property type="entry name" value="DUF2199"/>
</dbReference>
<organism evidence="2 3">
    <name type="scientific">Amycolatopsis rhabdoformis</name>
    <dbReference type="NCBI Taxonomy" id="1448059"/>
    <lineage>
        <taxon>Bacteria</taxon>
        <taxon>Bacillati</taxon>
        <taxon>Actinomycetota</taxon>
        <taxon>Actinomycetes</taxon>
        <taxon>Pseudonocardiales</taxon>
        <taxon>Pseudonocardiaceae</taxon>
        <taxon>Amycolatopsis</taxon>
    </lineage>
</organism>
<name>A0ABZ1I4X2_9PSEU</name>
<dbReference type="RefSeq" id="WP_326567538.1">
    <property type="nucleotide sequence ID" value="NZ_CP142149.1"/>
</dbReference>
<dbReference type="Proteomes" id="UP001330812">
    <property type="component" value="Chromosome"/>
</dbReference>
<feature type="region of interest" description="Disordered" evidence="1">
    <location>
        <begin position="157"/>
        <end position="184"/>
    </location>
</feature>
<gene>
    <name evidence="2" type="ORF">VSH64_37775</name>
</gene>
<evidence type="ECO:0000313" key="2">
    <source>
        <dbReference type="EMBL" id="WSE28538.1"/>
    </source>
</evidence>
<evidence type="ECO:0000313" key="3">
    <source>
        <dbReference type="Proteomes" id="UP001330812"/>
    </source>
</evidence>
<accession>A0ABZ1I4X2</accession>
<dbReference type="EMBL" id="CP142149">
    <property type="protein sequence ID" value="WSE28538.1"/>
    <property type="molecule type" value="Genomic_DNA"/>
</dbReference>